<dbReference type="InterPro" id="IPR036873">
    <property type="entry name" value="Rhodanese-like_dom_sf"/>
</dbReference>
<dbReference type="PROSITE" id="PS50206">
    <property type="entry name" value="RHODANESE_3"/>
    <property type="match status" value="1"/>
</dbReference>
<dbReference type="PANTHER" id="PTHR44086">
    <property type="entry name" value="THIOSULFATE SULFURTRANSFERASE RDL2, MITOCHONDRIAL-RELATED"/>
    <property type="match status" value="1"/>
</dbReference>
<sequence>MKLGRTIQRIVLWCAVLAPGAALADFTILVGNDPADESGGSLGFLALPASLQDALGKKVIYKQTSNLTDVMRASRTQENDILVGPPHVTASAISHGYRLLARDTSNTHYVLVARKDVASLAQMAGKRLYLTQEDSARAYLAKGLLTDANINLKQFKQVAYGRTSGAGLLAVKMNLADVTVAEQAEAERWMKANPDVAVILKSTRPVPGGAAMMVRKGLPEADRKTVLKWLASNDAKLSGYGKLQPATEADEDQYRYIASLGILTPQAVQGATVVAATEVARLIASGVAVVDTRSQKEFDHEHIAGAIHAPYVERSLKERDFDQALDDYSAIAKLPKDKPLIFLCNGPECWKSYKASKIAAESGFKTVYWYRNGMPEWREKSMPTVGGTLAAAR</sequence>
<proteinExistence type="predicted"/>
<comment type="caution">
    <text evidence="3">The sequence shown here is derived from an EMBL/GenBank/DDBJ whole genome shotgun (WGS) entry which is preliminary data.</text>
</comment>
<dbReference type="SUPFAM" id="SSF52821">
    <property type="entry name" value="Rhodanese/Cell cycle control phosphatase"/>
    <property type="match status" value="1"/>
</dbReference>
<dbReference type="EMBL" id="FXUL01000025">
    <property type="protein sequence ID" value="SMP76820.1"/>
    <property type="molecule type" value="Genomic_DNA"/>
</dbReference>
<keyword evidence="1" id="KW-0732">Signal</keyword>
<dbReference type="InterPro" id="IPR001763">
    <property type="entry name" value="Rhodanese-like_dom"/>
</dbReference>
<evidence type="ECO:0000313" key="4">
    <source>
        <dbReference type="Proteomes" id="UP001158049"/>
    </source>
</evidence>
<dbReference type="Pfam" id="PF00581">
    <property type="entry name" value="Rhodanese"/>
    <property type="match status" value="1"/>
</dbReference>
<name>A0ABY1QSV6_9BURK</name>
<dbReference type="SUPFAM" id="SSF53850">
    <property type="entry name" value="Periplasmic binding protein-like II"/>
    <property type="match status" value="1"/>
</dbReference>
<organism evidence="3 4">
    <name type="scientific">Noviherbaspirillum suwonense</name>
    <dbReference type="NCBI Taxonomy" id="1224511"/>
    <lineage>
        <taxon>Bacteria</taxon>
        <taxon>Pseudomonadati</taxon>
        <taxon>Pseudomonadota</taxon>
        <taxon>Betaproteobacteria</taxon>
        <taxon>Burkholderiales</taxon>
        <taxon>Oxalobacteraceae</taxon>
        <taxon>Noviherbaspirillum</taxon>
    </lineage>
</organism>
<dbReference type="CDD" id="cd00158">
    <property type="entry name" value="RHOD"/>
    <property type="match status" value="1"/>
</dbReference>
<protein>
    <submittedName>
        <fullName evidence="3">Rhodanese-related sulfurtransferase</fullName>
    </submittedName>
</protein>
<keyword evidence="4" id="KW-1185">Reference proteome</keyword>
<dbReference type="Gene3D" id="3.40.250.10">
    <property type="entry name" value="Rhodanese-like domain"/>
    <property type="match status" value="1"/>
</dbReference>
<evidence type="ECO:0000256" key="1">
    <source>
        <dbReference type="SAM" id="SignalP"/>
    </source>
</evidence>
<dbReference type="Gene3D" id="3.40.190.10">
    <property type="entry name" value="Periplasmic binding protein-like II"/>
    <property type="match status" value="2"/>
</dbReference>
<feature type="domain" description="Rhodanese" evidence="2">
    <location>
        <begin position="283"/>
        <end position="386"/>
    </location>
</feature>
<dbReference type="Proteomes" id="UP001158049">
    <property type="component" value="Unassembled WGS sequence"/>
</dbReference>
<evidence type="ECO:0000313" key="3">
    <source>
        <dbReference type="EMBL" id="SMP76820.1"/>
    </source>
</evidence>
<reference evidence="3 4" key="1">
    <citation type="submission" date="2017-05" db="EMBL/GenBank/DDBJ databases">
        <authorList>
            <person name="Varghese N."/>
            <person name="Submissions S."/>
        </authorList>
    </citation>
    <scope>NUCLEOTIDE SEQUENCE [LARGE SCALE GENOMIC DNA]</scope>
    <source>
        <strain evidence="3 4">DSM 26001</strain>
    </source>
</reference>
<accession>A0ABY1QSV6</accession>
<feature type="signal peptide" evidence="1">
    <location>
        <begin position="1"/>
        <end position="24"/>
    </location>
</feature>
<dbReference type="PANTHER" id="PTHR44086:SF10">
    <property type="entry name" value="THIOSULFATE SULFURTRANSFERASE_RHODANESE-LIKE DOMAIN-CONTAINING PROTEIN 3"/>
    <property type="match status" value="1"/>
</dbReference>
<dbReference type="Pfam" id="PF12974">
    <property type="entry name" value="Phosphonate-bd"/>
    <property type="match status" value="1"/>
</dbReference>
<gene>
    <name evidence="3" type="ORF">SAMN06295970_12524</name>
</gene>
<dbReference type="RefSeq" id="WP_283444826.1">
    <property type="nucleotide sequence ID" value="NZ_FXUL01000025.1"/>
</dbReference>
<feature type="chain" id="PRO_5045227541" evidence="1">
    <location>
        <begin position="25"/>
        <end position="393"/>
    </location>
</feature>
<evidence type="ECO:0000259" key="2">
    <source>
        <dbReference type="PROSITE" id="PS50206"/>
    </source>
</evidence>
<dbReference type="SMART" id="SM00450">
    <property type="entry name" value="RHOD"/>
    <property type="match status" value="1"/>
</dbReference>